<dbReference type="EMBL" id="MU118117">
    <property type="protein sequence ID" value="KAF9644842.1"/>
    <property type="molecule type" value="Genomic_DNA"/>
</dbReference>
<dbReference type="Proteomes" id="UP000886501">
    <property type="component" value="Unassembled WGS sequence"/>
</dbReference>
<organism evidence="1 2">
    <name type="scientific">Thelephora ganbajun</name>
    <name type="common">Ganba fungus</name>
    <dbReference type="NCBI Taxonomy" id="370292"/>
    <lineage>
        <taxon>Eukaryota</taxon>
        <taxon>Fungi</taxon>
        <taxon>Dikarya</taxon>
        <taxon>Basidiomycota</taxon>
        <taxon>Agaricomycotina</taxon>
        <taxon>Agaricomycetes</taxon>
        <taxon>Thelephorales</taxon>
        <taxon>Thelephoraceae</taxon>
        <taxon>Thelephora</taxon>
    </lineage>
</organism>
<accession>A0ACB6Z5N6</accession>
<keyword evidence="2" id="KW-1185">Reference proteome</keyword>
<protein>
    <submittedName>
        <fullName evidence="1">Uncharacterized protein</fullName>
    </submittedName>
</protein>
<gene>
    <name evidence="1" type="ORF">BDM02DRAFT_841748</name>
</gene>
<sequence length="74" mass="8333">MIPRFKLSLLPTGFTFEMLSGVDARFMVQRYRPSNPCFIGSKACFLAFTSWFIAHRAPPPPSSSSNCTKLWSSL</sequence>
<reference evidence="1" key="2">
    <citation type="journal article" date="2020" name="Nat. Commun.">
        <title>Large-scale genome sequencing of mycorrhizal fungi provides insights into the early evolution of symbiotic traits.</title>
        <authorList>
            <person name="Miyauchi S."/>
            <person name="Kiss E."/>
            <person name="Kuo A."/>
            <person name="Drula E."/>
            <person name="Kohler A."/>
            <person name="Sanchez-Garcia M."/>
            <person name="Morin E."/>
            <person name="Andreopoulos B."/>
            <person name="Barry K.W."/>
            <person name="Bonito G."/>
            <person name="Buee M."/>
            <person name="Carver A."/>
            <person name="Chen C."/>
            <person name="Cichocki N."/>
            <person name="Clum A."/>
            <person name="Culley D."/>
            <person name="Crous P.W."/>
            <person name="Fauchery L."/>
            <person name="Girlanda M."/>
            <person name="Hayes R.D."/>
            <person name="Keri Z."/>
            <person name="LaButti K."/>
            <person name="Lipzen A."/>
            <person name="Lombard V."/>
            <person name="Magnuson J."/>
            <person name="Maillard F."/>
            <person name="Murat C."/>
            <person name="Nolan M."/>
            <person name="Ohm R.A."/>
            <person name="Pangilinan J."/>
            <person name="Pereira M.F."/>
            <person name="Perotto S."/>
            <person name="Peter M."/>
            <person name="Pfister S."/>
            <person name="Riley R."/>
            <person name="Sitrit Y."/>
            <person name="Stielow J.B."/>
            <person name="Szollosi G."/>
            <person name="Zifcakova L."/>
            <person name="Stursova M."/>
            <person name="Spatafora J.W."/>
            <person name="Tedersoo L."/>
            <person name="Vaario L.M."/>
            <person name="Yamada A."/>
            <person name="Yan M."/>
            <person name="Wang P."/>
            <person name="Xu J."/>
            <person name="Bruns T."/>
            <person name="Baldrian P."/>
            <person name="Vilgalys R."/>
            <person name="Dunand C."/>
            <person name="Henrissat B."/>
            <person name="Grigoriev I.V."/>
            <person name="Hibbett D."/>
            <person name="Nagy L.G."/>
            <person name="Martin F.M."/>
        </authorList>
    </citation>
    <scope>NUCLEOTIDE SEQUENCE</scope>
    <source>
        <strain evidence="1">P2</strain>
    </source>
</reference>
<comment type="caution">
    <text evidence="1">The sequence shown here is derived from an EMBL/GenBank/DDBJ whole genome shotgun (WGS) entry which is preliminary data.</text>
</comment>
<name>A0ACB6Z5N6_THEGA</name>
<evidence type="ECO:0000313" key="1">
    <source>
        <dbReference type="EMBL" id="KAF9644842.1"/>
    </source>
</evidence>
<reference evidence="1" key="1">
    <citation type="submission" date="2019-10" db="EMBL/GenBank/DDBJ databases">
        <authorList>
            <consortium name="DOE Joint Genome Institute"/>
            <person name="Kuo A."/>
            <person name="Miyauchi S."/>
            <person name="Kiss E."/>
            <person name="Drula E."/>
            <person name="Kohler A."/>
            <person name="Sanchez-Garcia M."/>
            <person name="Andreopoulos B."/>
            <person name="Barry K.W."/>
            <person name="Bonito G."/>
            <person name="Buee M."/>
            <person name="Carver A."/>
            <person name="Chen C."/>
            <person name="Cichocki N."/>
            <person name="Clum A."/>
            <person name="Culley D."/>
            <person name="Crous P.W."/>
            <person name="Fauchery L."/>
            <person name="Girlanda M."/>
            <person name="Hayes R."/>
            <person name="Keri Z."/>
            <person name="Labutti K."/>
            <person name="Lipzen A."/>
            <person name="Lombard V."/>
            <person name="Magnuson J."/>
            <person name="Maillard F."/>
            <person name="Morin E."/>
            <person name="Murat C."/>
            <person name="Nolan M."/>
            <person name="Ohm R."/>
            <person name="Pangilinan J."/>
            <person name="Pereira M."/>
            <person name="Perotto S."/>
            <person name="Peter M."/>
            <person name="Riley R."/>
            <person name="Sitrit Y."/>
            <person name="Stielow B."/>
            <person name="Szollosi G."/>
            <person name="Zifcakova L."/>
            <person name="Stursova M."/>
            <person name="Spatafora J.W."/>
            <person name="Tedersoo L."/>
            <person name="Vaario L.-M."/>
            <person name="Yamada A."/>
            <person name="Yan M."/>
            <person name="Wang P."/>
            <person name="Xu J."/>
            <person name="Bruns T."/>
            <person name="Baldrian P."/>
            <person name="Vilgalys R."/>
            <person name="Henrissat B."/>
            <person name="Grigoriev I.V."/>
            <person name="Hibbett D."/>
            <person name="Nagy L.G."/>
            <person name="Martin F.M."/>
        </authorList>
    </citation>
    <scope>NUCLEOTIDE SEQUENCE</scope>
    <source>
        <strain evidence="1">P2</strain>
    </source>
</reference>
<evidence type="ECO:0000313" key="2">
    <source>
        <dbReference type="Proteomes" id="UP000886501"/>
    </source>
</evidence>
<proteinExistence type="predicted"/>